<evidence type="ECO:0000313" key="5">
    <source>
        <dbReference type="EMBL" id="SFV39745.1"/>
    </source>
</evidence>
<dbReference type="SUPFAM" id="SSF49764">
    <property type="entry name" value="HSP20-like chaperones"/>
    <property type="match status" value="1"/>
</dbReference>
<dbReference type="EMBL" id="LT630287">
    <property type="protein sequence ID" value="SFV39745.1"/>
    <property type="molecule type" value="Genomic_DNA"/>
</dbReference>
<dbReference type="RefSeq" id="WP_010494948.1">
    <property type="nucleotide sequence ID" value="NZ_JQBK01000160.1"/>
</dbReference>
<reference evidence="7" key="2">
    <citation type="submission" date="2016-11" db="EMBL/GenBank/DDBJ databases">
        <authorList>
            <person name="Papadimitriou K."/>
        </authorList>
    </citation>
    <scope>NUCLEOTIDE SEQUENCE [LARGE SCALE GENOMIC DNA]</scope>
    <source>
        <strain evidence="7">ACA-DC 1533</strain>
    </source>
</reference>
<comment type="similarity">
    <text evidence="1 2">Belongs to the small heat shock protein (HSP20) family.</text>
</comment>
<dbReference type="OrthoDB" id="9811615at2"/>
<evidence type="ECO:0000313" key="7">
    <source>
        <dbReference type="Proteomes" id="UP000190935"/>
    </source>
</evidence>
<evidence type="ECO:0000259" key="3">
    <source>
        <dbReference type="PROSITE" id="PS01031"/>
    </source>
</evidence>
<keyword evidence="4" id="KW-0346">Stress response</keyword>
<dbReference type="Proteomes" id="UP000190935">
    <property type="component" value="Chromosome I"/>
</dbReference>
<dbReference type="KEGG" id="laca:LAC1533_0325"/>
<accession>A0A0R2JTV6</accession>
<evidence type="ECO:0000313" key="6">
    <source>
        <dbReference type="Proteomes" id="UP000051491"/>
    </source>
</evidence>
<dbReference type="Proteomes" id="UP000051491">
    <property type="component" value="Unassembled WGS sequence"/>
</dbReference>
<gene>
    <name evidence="4" type="ORF">IV43_GL000622</name>
    <name evidence="5" type="ORF">LAC1533_0325</name>
</gene>
<proteinExistence type="inferred from homology"/>
<dbReference type="PROSITE" id="PS01031">
    <property type="entry name" value="SHSP"/>
    <property type="match status" value="1"/>
</dbReference>
<name>A0A0R2JTV6_9LACO</name>
<feature type="domain" description="SHSP" evidence="3">
    <location>
        <begin position="29"/>
        <end position="141"/>
    </location>
</feature>
<reference evidence="4 6" key="1">
    <citation type="journal article" date="2015" name="Genome Announc.">
        <title>Expanding the biotechnology potential of lactobacilli through comparative genomics of 213 strains and associated genera.</title>
        <authorList>
            <person name="Sun Z."/>
            <person name="Harris H.M."/>
            <person name="McCann A."/>
            <person name="Guo C."/>
            <person name="Argimon S."/>
            <person name="Zhang W."/>
            <person name="Yang X."/>
            <person name="Jeffery I.B."/>
            <person name="Cooney J.C."/>
            <person name="Kagawa T.F."/>
            <person name="Liu W."/>
            <person name="Song Y."/>
            <person name="Salvetti E."/>
            <person name="Wrobel A."/>
            <person name="Rasinkangas P."/>
            <person name="Parkhill J."/>
            <person name="Rea M.C."/>
            <person name="O'Sullivan O."/>
            <person name="Ritari J."/>
            <person name="Douillard F.P."/>
            <person name="Paul Ross R."/>
            <person name="Yang R."/>
            <person name="Briner A.E."/>
            <person name="Felis G.E."/>
            <person name="de Vos W.M."/>
            <person name="Barrangou R."/>
            <person name="Klaenhammer T.R."/>
            <person name="Caufield P.W."/>
            <person name="Cui Y."/>
            <person name="Zhang H."/>
            <person name="O'Toole P.W."/>
        </authorList>
    </citation>
    <scope>NUCLEOTIDE SEQUENCE [LARGE SCALE GENOMIC DNA]</scope>
    <source>
        <strain evidence="4 6">DSM 15353</strain>
    </source>
</reference>
<dbReference type="STRING" id="89059.LAC1533_0325"/>
<reference evidence="5" key="3">
    <citation type="submission" date="2016-11" db="EMBL/GenBank/DDBJ databases">
        <authorList>
            <person name="Jaros S."/>
            <person name="Januszkiewicz K."/>
            <person name="Wedrychowicz H."/>
        </authorList>
    </citation>
    <scope>NUCLEOTIDE SEQUENCE [LARGE SCALE GENOMIC DNA]</scope>
    <source>
        <strain evidence="5">ACA-DC 1533</strain>
    </source>
</reference>
<dbReference type="Gene3D" id="2.60.40.790">
    <property type="match status" value="1"/>
</dbReference>
<sequence>MNNELASNLNQLMNIGDGFFENFGEPFFTMDSADNMKSDITETKDGYQVTVDIPGVDKENIDLSYDQDVLSIKAKRNSALDKKDEKQNVIASERSYGEYVRNYRLPDVAGDKISAKSDKGVLTINLPKAEKKETGHKIEIG</sequence>
<dbReference type="CDD" id="cd06471">
    <property type="entry name" value="ACD_LpsHSP_like"/>
    <property type="match status" value="1"/>
</dbReference>
<dbReference type="PANTHER" id="PTHR11527">
    <property type="entry name" value="HEAT-SHOCK PROTEIN 20 FAMILY MEMBER"/>
    <property type="match status" value="1"/>
</dbReference>
<dbReference type="InterPro" id="IPR008978">
    <property type="entry name" value="HSP20-like_chaperone"/>
</dbReference>
<evidence type="ECO:0000313" key="4">
    <source>
        <dbReference type="EMBL" id="KRN78106.1"/>
    </source>
</evidence>
<protein>
    <submittedName>
        <fullName evidence="4">Heat shock protein Hsp20</fullName>
    </submittedName>
    <submittedName>
        <fullName evidence="5">Small heat shock protein</fullName>
    </submittedName>
</protein>
<dbReference type="AlphaFoldDB" id="A0A0R2JTV6"/>
<dbReference type="InterPro" id="IPR002068">
    <property type="entry name" value="A-crystallin/Hsp20_dom"/>
</dbReference>
<evidence type="ECO:0000256" key="1">
    <source>
        <dbReference type="PROSITE-ProRule" id="PRU00285"/>
    </source>
</evidence>
<dbReference type="InterPro" id="IPR031107">
    <property type="entry name" value="Small_HSP"/>
</dbReference>
<dbReference type="Pfam" id="PF00011">
    <property type="entry name" value="HSP20"/>
    <property type="match status" value="1"/>
</dbReference>
<evidence type="ECO:0000256" key="2">
    <source>
        <dbReference type="RuleBase" id="RU003616"/>
    </source>
</evidence>
<dbReference type="PATRIC" id="fig|89059.3.peg.642"/>
<dbReference type="EMBL" id="JQBK01000160">
    <property type="protein sequence ID" value="KRN78106.1"/>
    <property type="molecule type" value="Genomic_DNA"/>
</dbReference>
<dbReference type="GeneID" id="95348419"/>
<organism evidence="4 6">
    <name type="scientific">Ligilactobacillus acidipiscis</name>
    <dbReference type="NCBI Taxonomy" id="89059"/>
    <lineage>
        <taxon>Bacteria</taxon>
        <taxon>Bacillati</taxon>
        <taxon>Bacillota</taxon>
        <taxon>Bacilli</taxon>
        <taxon>Lactobacillales</taxon>
        <taxon>Lactobacillaceae</taxon>
        <taxon>Ligilactobacillus</taxon>
    </lineage>
</organism>